<accession>A0A9P4URM8</accession>
<evidence type="ECO:0000256" key="7">
    <source>
        <dbReference type="ARBA" id="ARBA00022801"/>
    </source>
</evidence>
<dbReference type="InterPro" id="IPR013780">
    <property type="entry name" value="Glyco_hydro_b"/>
</dbReference>
<reference evidence="13" key="1">
    <citation type="journal article" date="2020" name="Stud. Mycol.">
        <title>101 Dothideomycetes genomes: a test case for predicting lifestyles and emergence of pathogens.</title>
        <authorList>
            <person name="Haridas S."/>
            <person name="Albert R."/>
            <person name="Binder M."/>
            <person name="Bloem J."/>
            <person name="Labutti K."/>
            <person name="Salamov A."/>
            <person name="Andreopoulos B."/>
            <person name="Baker S."/>
            <person name="Barry K."/>
            <person name="Bills G."/>
            <person name="Bluhm B."/>
            <person name="Cannon C."/>
            <person name="Castanera R."/>
            <person name="Culley D."/>
            <person name="Daum C."/>
            <person name="Ezra D."/>
            <person name="Gonzalez J."/>
            <person name="Henrissat B."/>
            <person name="Kuo A."/>
            <person name="Liang C."/>
            <person name="Lipzen A."/>
            <person name="Lutzoni F."/>
            <person name="Magnuson J."/>
            <person name="Mondo S."/>
            <person name="Nolan M."/>
            <person name="Ohm R."/>
            <person name="Pangilinan J."/>
            <person name="Park H.-J."/>
            <person name="Ramirez L."/>
            <person name="Alfaro M."/>
            <person name="Sun H."/>
            <person name="Tritt A."/>
            <person name="Yoshinaga Y."/>
            <person name="Zwiers L.-H."/>
            <person name="Turgeon B."/>
            <person name="Goodwin S."/>
            <person name="Spatafora J."/>
            <person name="Crous P."/>
            <person name="Grigoriev I."/>
        </authorList>
    </citation>
    <scope>NUCLEOTIDE SEQUENCE</scope>
    <source>
        <strain evidence="13">CBS 116435</strain>
    </source>
</reference>
<comment type="catalytic activity">
    <reaction evidence="1 11">
        <text>Hydrolysis of terminal, non-reducing alpha-D-galactose residues in alpha-D-galactosides, including galactose oligosaccharides, galactomannans and galactolipids.</text>
        <dbReference type="EC" id="3.2.1.22"/>
    </reaction>
</comment>
<dbReference type="InterPro" id="IPR002241">
    <property type="entry name" value="Glyco_hydro_27"/>
</dbReference>
<proteinExistence type="inferred from homology"/>
<feature type="domain" description="Alpha galactosidase C-terminal" evidence="12">
    <location>
        <begin position="322"/>
        <end position="395"/>
    </location>
</feature>
<dbReference type="PANTHER" id="PTHR11452:SF75">
    <property type="entry name" value="ALPHA-GALACTOSIDASE MEL1"/>
    <property type="match status" value="1"/>
</dbReference>
<dbReference type="Pfam" id="PF16499">
    <property type="entry name" value="Melibiase_2"/>
    <property type="match status" value="2"/>
</dbReference>
<dbReference type="EC" id="3.2.1.22" evidence="4 11"/>
<evidence type="ECO:0000256" key="5">
    <source>
        <dbReference type="ARBA" id="ARBA00022525"/>
    </source>
</evidence>
<organism evidence="13 14">
    <name type="scientific">Polychaeton citri CBS 116435</name>
    <dbReference type="NCBI Taxonomy" id="1314669"/>
    <lineage>
        <taxon>Eukaryota</taxon>
        <taxon>Fungi</taxon>
        <taxon>Dikarya</taxon>
        <taxon>Ascomycota</taxon>
        <taxon>Pezizomycotina</taxon>
        <taxon>Dothideomycetes</taxon>
        <taxon>Dothideomycetidae</taxon>
        <taxon>Capnodiales</taxon>
        <taxon>Capnodiaceae</taxon>
        <taxon>Polychaeton</taxon>
    </lineage>
</organism>
<evidence type="ECO:0000256" key="9">
    <source>
        <dbReference type="ARBA" id="ARBA00023180"/>
    </source>
</evidence>
<dbReference type="FunFam" id="3.20.20.70:FF:000202">
    <property type="entry name" value="Alpha-galactosidase"/>
    <property type="match status" value="1"/>
</dbReference>
<dbReference type="GO" id="GO:0005576">
    <property type="term" value="C:extracellular region"/>
    <property type="evidence" value="ECO:0007669"/>
    <property type="project" value="UniProtKB-SubCell"/>
</dbReference>
<evidence type="ECO:0000256" key="4">
    <source>
        <dbReference type="ARBA" id="ARBA00012755"/>
    </source>
</evidence>
<dbReference type="Proteomes" id="UP000799441">
    <property type="component" value="Unassembled WGS sequence"/>
</dbReference>
<comment type="caution">
    <text evidence="13">The sequence shown here is derived from an EMBL/GenBank/DDBJ whole genome shotgun (WGS) entry which is preliminary data.</text>
</comment>
<dbReference type="InterPro" id="IPR006215">
    <property type="entry name" value="Glyco_hydro_melibiase"/>
</dbReference>
<dbReference type="EMBL" id="MU003766">
    <property type="protein sequence ID" value="KAF2725802.1"/>
    <property type="molecule type" value="Genomic_DNA"/>
</dbReference>
<evidence type="ECO:0000256" key="1">
    <source>
        <dbReference type="ARBA" id="ARBA00001255"/>
    </source>
</evidence>
<dbReference type="PANTHER" id="PTHR11452">
    <property type="entry name" value="ALPHA-GALACTOSIDASE/ALPHA-N-ACETYLGALACTOSAMINIDASE"/>
    <property type="match status" value="1"/>
</dbReference>
<dbReference type="SUPFAM" id="SSF51445">
    <property type="entry name" value="(Trans)glycosidases"/>
    <property type="match status" value="1"/>
</dbReference>
<evidence type="ECO:0000256" key="6">
    <source>
        <dbReference type="ARBA" id="ARBA00022729"/>
    </source>
</evidence>
<evidence type="ECO:0000256" key="8">
    <source>
        <dbReference type="ARBA" id="ARBA00023157"/>
    </source>
</evidence>
<evidence type="ECO:0000256" key="11">
    <source>
        <dbReference type="RuleBase" id="RU361168"/>
    </source>
</evidence>
<keyword evidence="8 11" id="KW-1015">Disulfide bond</keyword>
<dbReference type="OrthoDB" id="5795902at2759"/>
<dbReference type="Gene3D" id="2.60.40.1180">
    <property type="entry name" value="Golgi alpha-mannosidase II"/>
    <property type="match status" value="1"/>
</dbReference>
<keyword evidence="9" id="KW-0325">Glycoprotein</keyword>
<keyword evidence="6" id="KW-0732">Signal</keyword>
<evidence type="ECO:0000259" key="12">
    <source>
        <dbReference type="Pfam" id="PF17801"/>
    </source>
</evidence>
<dbReference type="SUPFAM" id="SSF51011">
    <property type="entry name" value="Glycosyl hydrolase domain"/>
    <property type="match status" value="1"/>
</dbReference>
<comment type="subcellular location">
    <subcellularLocation>
        <location evidence="2">Secreted</location>
    </subcellularLocation>
</comment>
<dbReference type="PRINTS" id="PR00748">
    <property type="entry name" value="MELIBIASE"/>
</dbReference>
<dbReference type="GO" id="GO:0005995">
    <property type="term" value="P:melibiose catabolic process"/>
    <property type="evidence" value="ECO:0007669"/>
    <property type="project" value="UniProtKB-ARBA"/>
</dbReference>
<dbReference type="PRINTS" id="PR00740">
    <property type="entry name" value="GLHYDRLASE27"/>
</dbReference>
<dbReference type="InterPro" id="IPR017853">
    <property type="entry name" value="GH"/>
</dbReference>
<protein>
    <recommendedName>
        <fullName evidence="4 11">Alpha-galactosidase</fullName>
        <ecNumber evidence="4 11">3.2.1.22</ecNumber>
    </recommendedName>
    <alternativeName>
        <fullName evidence="11">Melibiase</fullName>
    </alternativeName>
</protein>
<keyword evidence="5" id="KW-0964">Secreted</keyword>
<evidence type="ECO:0000256" key="10">
    <source>
        <dbReference type="ARBA" id="ARBA00023295"/>
    </source>
</evidence>
<dbReference type="Gene3D" id="3.20.20.70">
    <property type="entry name" value="Aldolase class I"/>
    <property type="match status" value="1"/>
</dbReference>
<dbReference type="GO" id="GO:0004557">
    <property type="term" value="F:alpha-galactosidase activity"/>
    <property type="evidence" value="ECO:0007669"/>
    <property type="project" value="UniProtKB-EC"/>
</dbReference>
<comment type="similarity">
    <text evidence="3 11">Belongs to the glycosyl hydrolase 27 family.</text>
</comment>
<keyword evidence="10 11" id="KW-0326">Glycosidase</keyword>
<evidence type="ECO:0000256" key="2">
    <source>
        <dbReference type="ARBA" id="ARBA00004613"/>
    </source>
</evidence>
<keyword evidence="7 11" id="KW-0378">Hydrolase</keyword>
<sequence>MHNGLAATPPMGWDNWNAFGCDVSEDLLLGTASRIVDIGLRDVGYQYVVLDDCWSDGRYESNNSLKPDFTKFPNGMKDVADRIHDLDLKFGMYSSAGEYTCAQYAGSLGHETNDANTFAGWGVDWLKYDNCFNDGQSGNANISFNRYERMSDALNATGRQIIYNMCNWGQDHPWDWAYLIANSWRVTGDITDSWDRPDPRCPCSDEQGIDCPFPGFHCSVMNILNKVVSFIHRSQPGGWNDLDALEVGNGGMSDDEYKAHFTLWAALRSPLVMGTDIRTIDASTYSILTNPAVLALSQDPTGGSAQRRWRYYVPNTDSYGIGEIQMWSGQLAQGDYVVLLLNAANQDMMLNATLADIFVDQGGAKSDEAQATWDKYDLWANRMPNATANAIINANSTANAPDVSKYYYNATAKSYAEGIMANETILMGTQDGQVEPLGTLSALVPRHGIAAYRLRPHTGSYSRRDEL</sequence>
<evidence type="ECO:0000256" key="3">
    <source>
        <dbReference type="ARBA" id="ARBA00009743"/>
    </source>
</evidence>
<evidence type="ECO:0000313" key="14">
    <source>
        <dbReference type="Proteomes" id="UP000799441"/>
    </source>
</evidence>
<dbReference type="AlphaFoldDB" id="A0A9P4URM8"/>
<keyword evidence="14" id="KW-1185">Reference proteome</keyword>
<dbReference type="CDD" id="cd14792">
    <property type="entry name" value="GH27"/>
    <property type="match status" value="1"/>
</dbReference>
<gene>
    <name evidence="13" type="ORF">K431DRAFT_214548</name>
</gene>
<name>A0A9P4URM8_9PEZI</name>
<evidence type="ECO:0000313" key="13">
    <source>
        <dbReference type="EMBL" id="KAF2725802.1"/>
    </source>
</evidence>
<dbReference type="InterPro" id="IPR013785">
    <property type="entry name" value="Aldolase_TIM"/>
</dbReference>
<dbReference type="Pfam" id="PF17801">
    <property type="entry name" value="Melibiase_C"/>
    <property type="match status" value="1"/>
</dbReference>
<dbReference type="InterPro" id="IPR041233">
    <property type="entry name" value="Melibiase_C"/>
</dbReference>